<evidence type="ECO:0000313" key="1">
    <source>
        <dbReference type="EMBL" id="KAJ2971105.1"/>
    </source>
</evidence>
<gene>
    <name evidence="1" type="ORF">NQ176_g7856</name>
</gene>
<evidence type="ECO:0000313" key="2">
    <source>
        <dbReference type="Proteomes" id="UP001143910"/>
    </source>
</evidence>
<reference evidence="1" key="1">
    <citation type="submission" date="2022-08" db="EMBL/GenBank/DDBJ databases">
        <title>Genome Sequence of Lecanicillium fungicola.</title>
        <authorList>
            <person name="Buettner E."/>
        </authorList>
    </citation>
    <scope>NUCLEOTIDE SEQUENCE</scope>
    <source>
        <strain evidence="1">Babe33</strain>
    </source>
</reference>
<comment type="caution">
    <text evidence="1">The sequence shown here is derived from an EMBL/GenBank/DDBJ whole genome shotgun (WGS) entry which is preliminary data.</text>
</comment>
<dbReference type="EMBL" id="JANJQO010001406">
    <property type="protein sequence ID" value="KAJ2971105.1"/>
    <property type="molecule type" value="Genomic_DNA"/>
</dbReference>
<accession>A0ACC1MVS0</accession>
<name>A0ACC1MVS0_9HYPO</name>
<dbReference type="Proteomes" id="UP001143910">
    <property type="component" value="Unassembled WGS sequence"/>
</dbReference>
<sequence>MVAAALIDLVAALTIGIILYIEQRHGIRASSFLSLYLLGGCLIDAAKFQLFFLELGLTSAGLIAAAAGGIRLTLLTLELVLRKLPVVSENVHVTVGDDDENDQEKSRPYFIFPSPFIPRQLRISIKNGNLMPIPDEFASDRLHAKLRSYWEREENVSAELAKKRRLAMVDGRPPPKLDLESLVVTCAEIWETELRRMLAPRLIFATCTFSQPFLLKAVIDVIRQDEVSILNKVFLVVVTAVVFVGVTVSKSAYAHMNYLMVTRLRGSFITQIIDKTHRISFKQARLSASVSLMSSDIDGIAVSMPRVIELPITLIETCFGIYFLSFFIGSSSFLVVVPVLVSNVFSWFWGFASGPALEAWNKSAEARVAKTSSILLQITAIKTMGLGPTIGDFLQRLRQDEIKLSKRYRALETVTIPLVQFANLMTPVVLVGRALSKNSLGDPISANAIFPALALVAAIQGPLGRLLDTYSTITSMLNCFDRIQEFLSLPERDEYRYIMNKPPPKNRRISPSHERHVHPVEMVDVDIAPSEVRQPILFRVDFSLIQGTITAIIGAPGTGKSTLLQGMLGEASLVEGAVCIQNEEMAVCGQETWLQDVSILDNIIGPLPYNADFFKRVVNCCLLQHDLQRLPGGADYMVGPGGKNLSGGQRQRIGIARTVYARTAVMLFDDPFSLLDRKTAVSIIFHLFGASGLLREMGITVALVTYLRESLDVADRVLLLDGRGYAALEDQPFQTPAFAASVHNLFNSIQDGPSEEIEDVEKEVIRRSLEFEKLSQKAHQRSLMAAAPGASGAQATKGTDKVRRSSLYLKPIGYVSVALYTLLVLCLSIGEHVPSIYARVWIETHSDNVGFFKGYASAAGITCLIGTLSYWLLFVKLAPRAALELHRRLVNAITGSTLTFLGVVNMGSVLAQFDQDANQISRQLPFYAMRTIYSIFSIIIKTSVILSGVSYFVALLPLIVAALYHIQRFYFETARELRQLELEAKTPLFKRFEETADGIMYMRAFRWLKADTRISFGLLNISQRAFYYLYYFQQWLVIVLGLLTSSIAATLVLLALFFPRSTSEAAIGLSFLTLTQFSWTLERLFEVLTLLETSTGALERLRTFLQRAPQEPERVATPAPEGWPARGDIEIEDVTARYDPNAETPALQNLTLFIEAGQRAGLIGRTGSGKTSVLNAILGLIEYTGTIKIDGVDLATLPRDEIRSRIITISQDQIRLDASIRVNLLPFTINNTATVAEAKRVEPQMQQPFREVNAEAREQDEMLGEILQRFGIWHQLVRKNGLDTMLDDAA</sequence>
<protein>
    <submittedName>
        <fullName evidence="1">Uncharacterized protein</fullName>
    </submittedName>
</protein>
<keyword evidence="2" id="KW-1185">Reference proteome</keyword>
<proteinExistence type="predicted"/>
<organism evidence="1 2">
    <name type="scientific">Zarea fungicola</name>
    <dbReference type="NCBI Taxonomy" id="93591"/>
    <lineage>
        <taxon>Eukaryota</taxon>
        <taxon>Fungi</taxon>
        <taxon>Dikarya</taxon>
        <taxon>Ascomycota</taxon>
        <taxon>Pezizomycotina</taxon>
        <taxon>Sordariomycetes</taxon>
        <taxon>Hypocreomycetidae</taxon>
        <taxon>Hypocreales</taxon>
        <taxon>Cordycipitaceae</taxon>
        <taxon>Zarea</taxon>
    </lineage>
</organism>